<dbReference type="SMART" id="SM00327">
    <property type="entry name" value="VWA"/>
    <property type="match status" value="1"/>
</dbReference>
<proteinExistence type="predicted"/>
<dbReference type="InterPro" id="IPR036465">
    <property type="entry name" value="vWFA_dom_sf"/>
</dbReference>
<dbReference type="PROSITE" id="PS50234">
    <property type="entry name" value="VWFA"/>
    <property type="match status" value="1"/>
</dbReference>
<reference evidence="4" key="1">
    <citation type="submission" date="2024-08" db="EMBL/GenBank/DDBJ databases">
        <authorList>
            <person name="Yu S.T."/>
        </authorList>
    </citation>
    <scope>NUCLEOTIDE SEQUENCE</scope>
    <source>
        <strain evidence="4">R33</strain>
    </source>
</reference>
<dbReference type="EMBL" id="CP165727">
    <property type="protein sequence ID" value="XDV62459.1"/>
    <property type="molecule type" value="Genomic_DNA"/>
</dbReference>
<evidence type="ECO:0000256" key="2">
    <source>
        <dbReference type="SAM" id="SignalP"/>
    </source>
</evidence>
<gene>
    <name evidence="4" type="ORF">AB5J51_05680</name>
</gene>
<dbReference type="Pfam" id="PF00092">
    <property type="entry name" value="VWA"/>
    <property type="match status" value="1"/>
</dbReference>
<protein>
    <submittedName>
        <fullName evidence="4">Substrate-binding domain-containing protein</fullName>
    </submittedName>
</protein>
<dbReference type="PROSITE" id="PS51257">
    <property type="entry name" value="PROKAR_LIPOPROTEIN"/>
    <property type="match status" value="1"/>
</dbReference>
<dbReference type="PANTHER" id="PTHR30006">
    <property type="entry name" value="THIAMINE-BINDING PERIPLASMIC PROTEIN-RELATED"/>
    <property type="match status" value="1"/>
</dbReference>
<dbReference type="RefSeq" id="WP_369777027.1">
    <property type="nucleotide sequence ID" value="NZ_CP165727.1"/>
</dbReference>
<dbReference type="Pfam" id="PF13531">
    <property type="entry name" value="SBP_bac_11"/>
    <property type="match status" value="1"/>
</dbReference>
<keyword evidence="1 2" id="KW-0732">Signal</keyword>
<organism evidence="4">
    <name type="scientific">Streptomyces sp. R33</name>
    <dbReference type="NCBI Taxonomy" id="3238629"/>
    <lineage>
        <taxon>Bacteria</taxon>
        <taxon>Bacillati</taxon>
        <taxon>Actinomycetota</taxon>
        <taxon>Actinomycetes</taxon>
        <taxon>Kitasatosporales</taxon>
        <taxon>Streptomycetaceae</taxon>
        <taxon>Streptomyces</taxon>
    </lineage>
</organism>
<dbReference type="CDD" id="cd00198">
    <property type="entry name" value="vWFA"/>
    <property type="match status" value="1"/>
</dbReference>
<feature type="domain" description="VWFA" evidence="3">
    <location>
        <begin position="347"/>
        <end position="531"/>
    </location>
</feature>
<evidence type="ECO:0000256" key="1">
    <source>
        <dbReference type="ARBA" id="ARBA00022729"/>
    </source>
</evidence>
<dbReference type="InterPro" id="IPR002035">
    <property type="entry name" value="VWF_A"/>
</dbReference>
<accession>A0AB39XY17</accession>
<dbReference type="AlphaFoldDB" id="A0AB39XY17"/>
<dbReference type="Gene3D" id="3.40.190.10">
    <property type="entry name" value="Periplasmic binding protein-like II"/>
    <property type="match status" value="1"/>
</dbReference>
<dbReference type="SUPFAM" id="SSF53850">
    <property type="entry name" value="Periplasmic binding protein-like II"/>
    <property type="match status" value="1"/>
</dbReference>
<dbReference type="Gene3D" id="3.40.50.410">
    <property type="entry name" value="von Willebrand factor, type A domain"/>
    <property type="match status" value="1"/>
</dbReference>
<name>A0AB39XY17_9ACTN</name>
<evidence type="ECO:0000259" key="3">
    <source>
        <dbReference type="PROSITE" id="PS50234"/>
    </source>
</evidence>
<dbReference type="SUPFAM" id="SSF53300">
    <property type="entry name" value="vWA-like"/>
    <property type="match status" value="1"/>
</dbReference>
<feature type="signal peptide" evidence="2">
    <location>
        <begin position="1"/>
        <end position="33"/>
    </location>
</feature>
<feature type="chain" id="PRO_5044259641" evidence="2">
    <location>
        <begin position="34"/>
        <end position="536"/>
    </location>
</feature>
<evidence type="ECO:0000313" key="4">
    <source>
        <dbReference type="EMBL" id="XDV62459.1"/>
    </source>
</evidence>
<sequence>MTARGTPGRRRRRTPTALIVLCLCVLATLTACTGDRGEPVTLRVLASSELTDMQPLFDDLRRETGITLTMEYQGTVEAAASLATGHYRHDLAWLSSSRPFQLLLKEAGRQTDGPLSTSTMRSPVVVGLKPEVAQRLRKATVDGQLSWADLADASAAGTLKYAMADPRSSNSGLAALVGVATAAAGTGGALRPEDVSCDRLRGFFTGHAVTEDSSGRLTDAYARHQDGLDALITYESELLSLNRAGTLRTPLEIVYPKDGIVLSDYPLMLLDPAKRAAYDRLTAWLRSEPVQRKIMERTLRRPVDPGLTRLPGLRAPLGNALYFPDSQAVVDRLLADYADARSARPVRVIFLLDFSTSMRGERIANLRATMDGLSGADGSRSGKFARFHQGETLTVVRFGGRVLDERTVTYTGAPDLERLRDIVAADTFDAGTAVWSALDHGYRAAADAVAEDPAQRVSLVLMTDGENNAGMSLDDFLARYAALPAAARAVRTYTVRYGEADPRELDRAARATGGHMADATGQSLLNAFKEIRGCHE</sequence>